<sequence length="183" mass="20242">MNATAATPQTPFEILARYERLSLAHASGGQERMEAPGLWRGIGYRAGNRLFVSGIEEINELLAVPTLTPVPGTKPWLLGVANVRGNLVPVIDMARFLFSERTQHSERTRLLVVRQGSGNVALLVDEVFGQRTVDVEQRRGAEPEDDPRLARFVDDRVDVDGQHLALFSMGRLVRAPDFRQAAA</sequence>
<proteinExistence type="predicted"/>
<dbReference type="Pfam" id="PF01584">
    <property type="entry name" value="CheW"/>
    <property type="match status" value="1"/>
</dbReference>
<name>A0ABW8IV50_9GAMM</name>
<dbReference type="PANTHER" id="PTHR22617">
    <property type="entry name" value="CHEMOTAXIS SENSOR HISTIDINE KINASE-RELATED"/>
    <property type="match status" value="1"/>
</dbReference>
<feature type="domain" description="CheW-like" evidence="1">
    <location>
        <begin position="38"/>
        <end position="178"/>
    </location>
</feature>
<evidence type="ECO:0000313" key="2">
    <source>
        <dbReference type="EMBL" id="MFK2872776.1"/>
    </source>
</evidence>
<accession>A0ABW8IV50</accession>
<evidence type="ECO:0000313" key="3">
    <source>
        <dbReference type="Proteomes" id="UP001620405"/>
    </source>
</evidence>
<dbReference type="InterPro" id="IPR002545">
    <property type="entry name" value="CheW-lke_dom"/>
</dbReference>
<protein>
    <submittedName>
        <fullName evidence="2">Purine-binding chemotaxis protein CheW</fullName>
    </submittedName>
</protein>
<dbReference type="SUPFAM" id="SSF50341">
    <property type="entry name" value="CheW-like"/>
    <property type="match status" value="1"/>
</dbReference>
<evidence type="ECO:0000259" key="1">
    <source>
        <dbReference type="PROSITE" id="PS50851"/>
    </source>
</evidence>
<dbReference type="EMBL" id="JADIKG010000011">
    <property type="protein sequence ID" value="MFK2872776.1"/>
    <property type="molecule type" value="Genomic_DNA"/>
</dbReference>
<keyword evidence="3" id="KW-1185">Reference proteome</keyword>
<organism evidence="2 3">
    <name type="scientific">Dyella lipolytica</name>
    <dbReference type="NCBI Taxonomy" id="1867835"/>
    <lineage>
        <taxon>Bacteria</taxon>
        <taxon>Pseudomonadati</taxon>
        <taxon>Pseudomonadota</taxon>
        <taxon>Gammaproteobacteria</taxon>
        <taxon>Lysobacterales</taxon>
        <taxon>Rhodanobacteraceae</taxon>
        <taxon>Dyella</taxon>
    </lineage>
</organism>
<dbReference type="RefSeq" id="WP_284398916.1">
    <property type="nucleotide sequence ID" value="NZ_BSNQ01000003.1"/>
</dbReference>
<dbReference type="InterPro" id="IPR039315">
    <property type="entry name" value="CheW"/>
</dbReference>
<dbReference type="InterPro" id="IPR036061">
    <property type="entry name" value="CheW-like_dom_sf"/>
</dbReference>
<gene>
    <name evidence="2" type="ORF">ISP13_04465</name>
</gene>
<reference evidence="2 3" key="1">
    <citation type="submission" date="2020-10" db="EMBL/GenBank/DDBJ databases">
        <title>Phylogeny of dyella-like bacteria.</title>
        <authorList>
            <person name="Fu J."/>
        </authorList>
    </citation>
    <scope>NUCLEOTIDE SEQUENCE [LARGE SCALE GENOMIC DNA]</scope>
    <source>
        <strain evidence="2 3">DHOB07</strain>
    </source>
</reference>
<dbReference type="PANTHER" id="PTHR22617:SF43">
    <property type="entry name" value="PROTEIN PILI"/>
    <property type="match status" value="1"/>
</dbReference>
<dbReference type="SMART" id="SM00260">
    <property type="entry name" value="CheW"/>
    <property type="match status" value="1"/>
</dbReference>
<dbReference type="Proteomes" id="UP001620405">
    <property type="component" value="Unassembled WGS sequence"/>
</dbReference>
<dbReference type="PROSITE" id="PS50851">
    <property type="entry name" value="CHEW"/>
    <property type="match status" value="1"/>
</dbReference>
<dbReference type="Gene3D" id="2.40.50.180">
    <property type="entry name" value="CheA-289, Domain 4"/>
    <property type="match status" value="1"/>
</dbReference>
<comment type="caution">
    <text evidence="2">The sequence shown here is derived from an EMBL/GenBank/DDBJ whole genome shotgun (WGS) entry which is preliminary data.</text>
</comment>